<feature type="transmembrane region" description="Helical" evidence="8">
    <location>
        <begin position="190"/>
        <end position="212"/>
    </location>
</feature>
<dbReference type="GO" id="GO:0009273">
    <property type="term" value="P:peptidoglycan-based cell wall biogenesis"/>
    <property type="evidence" value="ECO:0007669"/>
    <property type="project" value="TreeGrafter"/>
</dbReference>
<evidence type="ECO:0000313" key="10">
    <source>
        <dbReference type="Proteomes" id="UP000318538"/>
    </source>
</evidence>
<dbReference type="UniPathway" id="UPA00557">
    <property type="reaction ID" value="UER00614"/>
</dbReference>
<evidence type="ECO:0000256" key="3">
    <source>
        <dbReference type="ARBA" id="ARBA00022679"/>
    </source>
</evidence>
<evidence type="ECO:0000256" key="7">
    <source>
        <dbReference type="RuleBase" id="RU003938"/>
    </source>
</evidence>
<feature type="transmembrane region" description="Helical" evidence="8">
    <location>
        <begin position="232"/>
        <end position="253"/>
    </location>
</feature>
<dbReference type="EMBL" id="CP036525">
    <property type="protein sequence ID" value="QDT02782.1"/>
    <property type="molecule type" value="Genomic_DNA"/>
</dbReference>
<feature type="transmembrane region" description="Helical" evidence="8">
    <location>
        <begin position="49"/>
        <end position="76"/>
    </location>
</feature>
<dbReference type="GO" id="GO:0005886">
    <property type="term" value="C:plasma membrane"/>
    <property type="evidence" value="ECO:0007669"/>
    <property type="project" value="TreeGrafter"/>
</dbReference>
<reference evidence="9 10" key="1">
    <citation type="submission" date="2019-02" db="EMBL/GenBank/DDBJ databases">
        <title>Deep-cultivation of Planctomycetes and their phenomic and genomic characterization uncovers novel biology.</title>
        <authorList>
            <person name="Wiegand S."/>
            <person name="Jogler M."/>
            <person name="Boedeker C."/>
            <person name="Pinto D."/>
            <person name="Vollmers J."/>
            <person name="Rivas-Marin E."/>
            <person name="Kohn T."/>
            <person name="Peeters S.H."/>
            <person name="Heuer A."/>
            <person name="Rast P."/>
            <person name="Oberbeckmann S."/>
            <person name="Bunk B."/>
            <person name="Jeske O."/>
            <person name="Meyerdierks A."/>
            <person name="Storesund J.E."/>
            <person name="Kallscheuer N."/>
            <person name="Luecker S."/>
            <person name="Lage O.M."/>
            <person name="Pohl T."/>
            <person name="Merkel B.J."/>
            <person name="Hornburger P."/>
            <person name="Mueller R.-W."/>
            <person name="Bruemmer F."/>
            <person name="Labrenz M."/>
            <person name="Spormann A.M."/>
            <person name="Op den Camp H."/>
            <person name="Overmann J."/>
            <person name="Amann R."/>
            <person name="Jetten M.S.M."/>
            <person name="Mascher T."/>
            <person name="Medema M.H."/>
            <person name="Devos D.P."/>
            <person name="Kaster A.-K."/>
            <person name="Ovreas L."/>
            <person name="Rohde M."/>
            <person name="Galperin M.Y."/>
            <person name="Jogler C."/>
        </authorList>
    </citation>
    <scope>NUCLEOTIDE SEQUENCE [LARGE SCALE GENOMIC DNA]</scope>
    <source>
        <strain evidence="9 10">K22_7</strain>
    </source>
</reference>
<dbReference type="Proteomes" id="UP000318538">
    <property type="component" value="Chromosome"/>
</dbReference>
<feature type="transmembrane region" description="Helical" evidence="8">
    <location>
        <begin position="265"/>
        <end position="285"/>
    </location>
</feature>
<proteinExistence type="inferred from homology"/>
<organism evidence="9 10">
    <name type="scientific">Rubripirellula lacrimiformis</name>
    <dbReference type="NCBI Taxonomy" id="1930273"/>
    <lineage>
        <taxon>Bacteria</taxon>
        <taxon>Pseudomonadati</taxon>
        <taxon>Planctomycetota</taxon>
        <taxon>Planctomycetia</taxon>
        <taxon>Pirellulales</taxon>
        <taxon>Pirellulaceae</taxon>
        <taxon>Rubripirellula</taxon>
    </lineage>
</organism>
<feature type="transmembrane region" description="Helical" evidence="8">
    <location>
        <begin position="96"/>
        <end position="129"/>
    </location>
</feature>
<keyword evidence="3 7" id="KW-0808">Transferase</keyword>
<protein>
    <recommendedName>
        <fullName evidence="7">Phosphatidate cytidylyltransferase</fullName>
        <ecNumber evidence="7">2.7.7.41</ecNumber>
    </recommendedName>
</protein>
<evidence type="ECO:0000256" key="8">
    <source>
        <dbReference type="SAM" id="Phobius"/>
    </source>
</evidence>
<feature type="transmembrane region" description="Helical" evidence="8">
    <location>
        <begin position="149"/>
        <end position="169"/>
    </location>
</feature>
<comment type="similarity">
    <text evidence="2 7">Belongs to the CDS family.</text>
</comment>
<dbReference type="PROSITE" id="PS01315">
    <property type="entry name" value="CDS"/>
    <property type="match status" value="1"/>
</dbReference>
<keyword evidence="6 8" id="KW-0472">Membrane</keyword>
<name>A0A517N6M3_9BACT</name>
<evidence type="ECO:0000256" key="2">
    <source>
        <dbReference type="ARBA" id="ARBA00010185"/>
    </source>
</evidence>
<dbReference type="AlphaFoldDB" id="A0A517N6M3"/>
<keyword evidence="7 9" id="KW-0548">Nucleotidyltransferase</keyword>
<dbReference type="GO" id="GO:0016024">
    <property type="term" value="P:CDP-diacylglycerol biosynthetic process"/>
    <property type="evidence" value="ECO:0007669"/>
    <property type="project" value="UniProtKB-UniPathway"/>
</dbReference>
<dbReference type="EC" id="2.7.7.41" evidence="7"/>
<dbReference type="Pfam" id="PF01148">
    <property type="entry name" value="CTP_transf_1"/>
    <property type="match status" value="1"/>
</dbReference>
<dbReference type="PANTHER" id="PTHR43535">
    <property type="entry name" value="PHOSPHATIDATE CYTIDYLYLTRANSFERASE"/>
    <property type="match status" value="1"/>
</dbReference>
<dbReference type="KEGG" id="rlc:K227x_11600"/>
<comment type="catalytic activity">
    <reaction evidence="7">
        <text>a 1,2-diacyl-sn-glycero-3-phosphate + CTP + H(+) = a CDP-1,2-diacyl-sn-glycerol + diphosphate</text>
        <dbReference type="Rhea" id="RHEA:16229"/>
        <dbReference type="ChEBI" id="CHEBI:15378"/>
        <dbReference type="ChEBI" id="CHEBI:33019"/>
        <dbReference type="ChEBI" id="CHEBI:37563"/>
        <dbReference type="ChEBI" id="CHEBI:58332"/>
        <dbReference type="ChEBI" id="CHEBI:58608"/>
        <dbReference type="EC" id="2.7.7.41"/>
    </reaction>
</comment>
<sequence>MNHLAPEVRTTILCLFAALAVSSVLTLLIQRVKPDRDYRELRSRVRTWWTIVGLFSVTLVWSPTATVAFLGFVSFLGLKEFLSMTPTRRADRRVLFYAYLAVPIQYYFAASAWYGMFIVFIPVLMFVWLPTRMWMIGQTDGFLRAAGSLHWALMITVFSLSHAAYLLAIQPAEGARFPAAYPSEISMTSAGPGLLMFLILVTELNDIFQYMWGKSLGRTLLTRKVAPLVSPGKTWAGLIGGVATTVALAAWLGPRLTIMDLPRSVLAGIIIGLAGFAGDLCLSALKRDLKIKDFGATLPGHGGILDRVDSLIFTAPLFLHFVYYCYG</sequence>
<keyword evidence="10" id="KW-1185">Reference proteome</keyword>
<keyword evidence="5 8" id="KW-1133">Transmembrane helix</keyword>
<evidence type="ECO:0000313" key="9">
    <source>
        <dbReference type="EMBL" id="QDT02782.1"/>
    </source>
</evidence>
<dbReference type="GO" id="GO:0004605">
    <property type="term" value="F:phosphatidate cytidylyltransferase activity"/>
    <property type="evidence" value="ECO:0007669"/>
    <property type="project" value="UniProtKB-EC"/>
</dbReference>
<feature type="transmembrane region" description="Helical" evidence="8">
    <location>
        <begin position="12"/>
        <end position="29"/>
    </location>
</feature>
<evidence type="ECO:0000256" key="5">
    <source>
        <dbReference type="ARBA" id="ARBA00022989"/>
    </source>
</evidence>
<dbReference type="InterPro" id="IPR000374">
    <property type="entry name" value="PC_trans"/>
</dbReference>
<evidence type="ECO:0000256" key="6">
    <source>
        <dbReference type="ARBA" id="ARBA00023136"/>
    </source>
</evidence>
<accession>A0A517N6M3</accession>
<evidence type="ECO:0000256" key="4">
    <source>
        <dbReference type="ARBA" id="ARBA00022692"/>
    </source>
</evidence>
<dbReference type="PANTHER" id="PTHR43535:SF1">
    <property type="entry name" value="PHOSPHATIDATE CYTIDYLYLTRANSFERASE"/>
    <property type="match status" value="1"/>
</dbReference>
<keyword evidence="4 7" id="KW-0812">Transmembrane</keyword>
<comment type="pathway">
    <text evidence="7">Phospholipid metabolism; CDP-diacylglycerol biosynthesis; CDP-diacylglycerol from sn-glycerol 3-phosphate: step 3/3.</text>
</comment>
<evidence type="ECO:0000256" key="1">
    <source>
        <dbReference type="ARBA" id="ARBA00004141"/>
    </source>
</evidence>
<dbReference type="OrthoDB" id="9799199at2"/>
<dbReference type="RefSeq" id="WP_145168591.1">
    <property type="nucleotide sequence ID" value="NZ_CP036525.1"/>
</dbReference>
<comment type="subcellular location">
    <subcellularLocation>
        <location evidence="1">Membrane</location>
        <topology evidence="1">Multi-pass membrane protein</topology>
    </subcellularLocation>
</comment>
<gene>
    <name evidence="9" type="primary">cdsA_1</name>
    <name evidence="9" type="ORF">K227x_11600</name>
</gene>